<dbReference type="Gene3D" id="3.40.50.2300">
    <property type="match status" value="1"/>
</dbReference>
<dbReference type="Gene3D" id="1.10.10.10">
    <property type="entry name" value="Winged helix-like DNA-binding domain superfamily/Winged helix DNA-binding domain"/>
    <property type="match status" value="1"/>
</dbReference>
<dbReference type="AlphaFoldDB" id="A0A1F7F3D0"/>
<evidence type="ECO:0000313" key="9">
    <source>
        <dbReference type="Proteomes" id="UP000179243"/>
    </source>
</evidence>
<evidence type="ECO:0000256" key="1">
    <source>
        <dbReference type="ARBA" id="ARBA00022553"/>
    </source>
</evidence>
<evidence type="ECO:0000313" key="8">
    <source>
        <dbReference type="EMBL" id="OGK01073.1"/>
    </source>
</evidence>
<dbReference type="FunFam" id="3.40.50.2300:FF:000018">
    <property type="entry name" value="DNA-binding transcriptional regulator NtrC"/>
    <property type="match status" value="1"/>
</dbReference>
<dbReference type="GO" id="GO:0003677">
    <property type="term" value="F:DNA binding"/>
    <property type="evidence" value="ECO:0007669"/>
    <property type="project" value="UniProtKB-KW"/>
</dbReference>
<dbReference type="PANTHER" id="PTHR44688:SF16">
    <property type="entry name" value="DNA-BINDING TRANSCRIPTIONAL ACTIVATOR DEVR_DOSR"/>
    <property type="match status" value="1"/>
</dbReference>
<comment type="caution">
    <text evidence="8">The sequence shown here is derived from an EMBL/GenBank/DDBJ whole genome shotgun (WGS) entry which is preliminary data.</text>
</comment>
<evidence type="ECO:0008006" key="10">
    <source>
        <dbReference type="Google" id="ProtNLM"/>
    </source>
</evidence>
<keyword evidence="2" id="KW-0805">Transcription regulation</keyword>
<feature type="domain" description="Response regulatory" evidence="7">
    <location>
        <begin position="8"/>
        <end position="123"/>
    </location>
</feature>
<evidence type="ECO:0000256" key="3">
    <source>
        <dbReference type="ARBA" id="ARBA00023125"/>
    </source>
</evidence>
<dbReference type="GO" id="GO:0000160">
    <property type="term" value="P:phosphorelay signal transduction system"/>
    <property type="evidence" value="ECO:0007669"/>
    <property type="project" value="InterPro"/>
</dbReference>
<dbReference type="PROSITE" id="PS50043">
    <property type="entry name" value="HTH_LUXR_2"/>
    <property type="match status" value="1"/>
</dbReference>
<dbReference type="InterPro" id="IPR036388">
    <property type="entry name" value="WH-like_DNA-bd_sf"/>
</dbReference>
<dbReference type="SMART" id="SM00448">
    <property type="entry name" value="REC"/>
    <property type="match status" value="1"/>
</dbReference>
<evidence type="ECO:0000259" key="7">
    <source>
        <dbReference type="PROSITE" id="PS50110"/>
    </source>
</evidence>
<dbReference type="Pfam" id="PF00072">
    <property type="entry name" value="Response_reg"/>
    <property type="match status" value="1"/>
</dbReference>
<sequence>MISGVQPLVYIVDDDPSVRKSLCRLVRTSGYEAKAFASAEDFLACPRIESSSCLLLDISMPGMDGLALQETLNSISDRNVPIIFITGHADIPMSVKAMKAGAMDVLTKPFESQELLSAIEKVLKKETKDFPARIHKKEIQARIQFLTNRERDVFRLVITGMLNKQIAAELKIAEKTVKVHRHRVMEKMKAGSVAELVRFEQEAGLRRS</sequence>
<dbReference type="SMART" id="SM00421">
    <property type="entry name" value="HTH_LUXR"/>
    <property type="match status" value="1"/>
</dbReference>
<dbReference type="EMBL" id="MFYX01000134">
    <property type="protein sequence ID" value="OGK01073.1"/>
    <property type="molecule type" value="Genomic_DNA"/>
</dbReference>
<dbReference type="InterPro" id="IPR001789">
    <property type="entry name" value="Sig_transdc_resp-reg_receiver"/>
</dbReference>
<feature type="modified residue" description="4-aspartylphosphate" evidence="5">
    <location>
        <position position="57"/>
    </location>
</feature>
<evidence type="ECO:0000259" key="6">
    <source>
        <dbReference type="PROSITE" id="PS50043"/>
    </source>
</evidence>
<feature type="domain" description="HTH luxR-type" evidence="6">
    <location>
        <begin position="139"/>
        <end position="204"/>
    </location>
</feature>
<proteinExistence type="predicted"/>
<protein>
    <recommendedName>
        <fullName evidence="10">DNA-binding response regulator</fullName>
    </recommendedName>
</protein>
<keyword evidence="1 5" id="KW-0597">Phosphoprotein</keyword>
<dbReference type="CDD" id="cd06170">
    <property type="entry name" value="LuxR_C_like"/>
    <property type="match status" value="1"/>
</dbReference>
<dbReference type="PANTHER" id="PTHR44688">
    <property type="entry name" value="DNA-BINDING TRANSCRIPTIONAL ACTIVATOR DEVR_DOSR"/>
    <property type="match status" value="1"/>
</dbReference>
<dbReference type="CDD" id="cd17537">
    <property type="entry name" value="REC_FixJ"/>
    <property type="match status" value="1"/>
</dbReference>
<dbReference type="Pfam" id="PF00196">
    <property type="entry name" value="GerE"/>
    <property type="match status" value="1"/>
</dbReference>
<keyword evidence="3" id="KW-0238">DNA-binding</keyword>
<dbReference type="SUPFAM" id="SSF46894">
    <property type="entry name" value="C-terminal effector domain of the bipartite response regulators"/>
    <property type="match status" value="1"/>
</dbReference>
<dbReference type="GO" id="GO:0006355">
    <property type="term" value="P:regulation of DNA-templated transcription"/>
    <property type="evidence" value="ECO:0007669"/>
    <property type="project" value="InterPro"/>
</dbReference>
<reference evidence="8 9" key="1">
    <citation type="journal article" date="2016" name="Nat. Commun.">
        <title>Thousands of microbial genomes shed light on interconnected biogeochemical processes in an aquifer system.</title>
        <authorList>
            <person name="Anantharaman K."/>
            <person name="Brown C.T."/>
            <person name="Hug L.A."/>
            <person name="Sharon I."/>
            <person name="Castelle C.J."/>
            <person name="Probst A.J."/>
            <person name="Thomas B.C."/>
            <person name="Singh A."/>
            <person name="Wilkins M.J."/>
            <person name="Karaoz U."/>
            <person name="Brodie E.L."/>
            <person name="Williams K.H."/>
            <person name="Hubbard S.S."/>
            <person name="Banfield J.F."/>
        </authorList>
    </citation>
    <scope>NUCLEOTIDE SEQUENCE [LARGE SCALE GENOMIC DNA]</scope>
</reference>
<dbReference type="InterPro" id="IPR000792">
    <property type="entry name" value="Tscrpt_reg_LuxR_C"/>
</dbReference>
<evidence type="ECO:0000256" key="4">
    <source>
        <dbReference type="ARBA" id="ARBA00023163"/>
    </source>
</evidence>
<dbReference type="PROSITE" id="PS50110">
    <property type="entry name" value="RESPONSE_REGULATORY"/>
    <property type="match status" value="1"/>
</dbReference>
<dbReference type="PRINTS" id="PR00038">
    <property type="entry name" value="HTHLUXR"/>
</dbReference>
<evidence type="ECO:0000256" key="2">
    <source>
        <dbReference type="ARBA" id="ARBA00023015"/>
    </source>
</evidence>
<name>A0A1F7F3D0_UNCRA</name>
<organism evidence="8 9">
    <name type="scientific">Candidatus Raymondbacteria bacterium RIFOXYD12_FULL_49_13</name>
    <dbReference type="NCBI Taxonomy" id="1817890"/>
    <lineage>
        <taxon>Bacteria</taxon>
        <taxon>Raymondiibacteriota</taxon>
    </lineage>
</organism>
<dbReference type="InterPro" id="IPR016032">
    <property type="entry name" value="Sig_transdc_resp-reg_C-effctor"/>
</dbReference>
<dbReference type="Proteomes" id="UP000179243">
    <property type="component" value="Unassembled WGS sequence"/>
</dbReference>
<dbReference type="PROSITE" id="PS00622">
    <property type="entry name" value="HTH_LUXR_1"/>
    <property type="match status" value="1"/>
</dbReference>
<dbReference type="SUPFAM" id="SSF52172">
    <property type="entry name" value="CheY-like"/>
    <property type="match status" value="1"/>
</dbReference>
<evidence type="ECO:0000256" key="5">
    <source>
        <dbReference type="PROSITE-ProRule" id="PRU00169"/>
    </source>
</evidence>
<dbReference type="InterPro" id="IPR011006">
    <property type="entry name" value="CheY-like_superfamily"/>
</dbReference>
<gene>
    <name evidence="8" type="ORF">A2519_16920</name>
</gene>
<keyword evidence="4" id="KW-0804">Transcription</keyword>
<accession>A0A1F7F3D0</accession>